<dbReference type="EMBL" id="CP000089">
    <property type="protein sequence ID" value="AAZ45826.1"/>
    <property type="molecule type" value="Genomic_DNA"/>
</dbReference>
<dbReference type="KEGG" id="dar:Daro_1070"/>
<dbReference type="PANTHER" id="PTHR43130:SF3">
    <property type="entry name" value="HTH-TYPE TRANSCRIPTIONAL REGULATOR RV1931C"/>
    <property type="match status" value="1"/>
</dbReference>
<dbReference type="InterPro" id="IPR052158">
    <property type="entry name" value="INH-QAR"/>
</dbReference>
<dbReference type="AlphaFoldDB" id="Q47H55"/>
<dbReference type="InterPro" id="IPR002818">
    <property type="entry name" value="DJ-1/PfpI"/>
</dbReference>
<dbReference type="STRING" id="159087.Daro_1070"/>
<dbReference type="PANTHER" id="PTHR43130">
    <property type="entry name" value="ARAC-FAMILY TRANSCRIPTIONAL REGULATOR"/>
    <property type="match status" value="1"/>
</dbReference>
<keyword evidence="1" id="KW-0805">Transcription regulation</keyword>
<dbReference type="SMART" id="SM00342">
    <property type="entry name" value="HTH_ARAC"/>
    <property type="match status" value="1"/>
</dbReference>
<evidence type="ECO:0000256" key="2">
    <source>
        <dbReference type="ARBA" id="ARBA00023163"/>
    </source>
</evidence>
<reference evidence="4" key="1">
    <citation type="submission" date="2005-08" db="EMBL/GenBank/DDBJ databases">
        <title>Complete sequence of Dechloromonas aromatica RCB.</title>
        <authorList>
            <person name="Salinero K.K."/>
            <person name="Copeland A."/>
            <person name="Lucas S."/>
            <person name="Lapidus A."/>
            <person name="Barry K."/>
            <person name="Detter J.C."/>
            <person name="Glavina T."/>
            <person name="Hammon N."/>
            <person name="Israni S."/>
            <person name="Pitluck S."/>
            <person name="Di Bartolo G."/>
            <person name="Trong S."/>
            <person name="Schmutz J."/>
            <person name="Larimer F."/>
            <person name="Land M."/>
            <person name="Ivanova N."/>
            <person name="Richardson P."/>
        </authorList>
    </citation>
    <scope>NUCLEOTIDE SEQUENCE</scope>
    <source>
        <strain evidence="4">RCB</strain>
    </source>
</reference>
<name>Q47H55_DECAR</name>
<dbReference type="InterPro" id="IPR029062">
    <property type="entry name" value="Class_I_gatase-like"/>
</dbReference>
<dbReference type="SUPFAM" id="SSF46689">
    <property type="entry name" value="Homeodomain-like"/>
    <property type="match status" value="2"/>
</dbReference>
<dbReference type="Pfam" id="PF01965">
    <property type="entry name" value="DJ-1_PfpI"/>
    <property type="match status" value="1"/>
</dbReference>
<evidence type="ECO:0000313" key="4">
    <source>
        <dbReference type="EMBL" id="AAZ45826.1"/>
    </source>
</evidence>
<dbReference type="HOGENOM" id="CLU_000445_59_0_4"/>
<dbReference type="InterPro" id="IPR009057">
    <property type="entry name" value="Homeodomain-like_sf"/>
</dbReference>
<gene>
    <name evidence="4" type="ordered locus">Daro_1070</name>
</gene>
<dbReference type="Gene3D" id="3.40.50.880">
    <property type="match status" value="1"/>
</dbReference>
<feature type="domain" description="HTH araC/xylS-type" evidence="3">
    <location>
        <begin position="234"/>
        <end position="331"/>
    </location>
</feature>
<protein>
    <submittedName>
        <fullName evidence="4">Transcriptional regulator, AraC family with amidase-like domain</fullName>
    </submittedName>
</protein>
<dbReference type="GO" id="GO:0003700">
    <property type="term" value="F:DNA-binding transcription factor activity"/>
    <property type="evidence" value="ECO:0007669"/>
    <property type="project" value="InterPro"/>
</dbReference>
<organism evidence="4">
    <name type="scientific">Dechloromonas aromatica (strain RCB)</name>
    <dbReference type="NCBI Taxonomy" id="159087"/>
    <lineage>
        <taxon>Bacteria</taxon>
        <taxon>Pseudomonadati</taxon>
        <taxon>Pseudomonadota</taxon>
        <taxon>Betaproteobacteria</taxon>
        <taxon>Rhodocyclales</taxon>
        <taxon>Azonexaceae</taxon>
        <taxon>Dechloromonas</taxon>
    </lineage>
</organism>
<dbReference type="Pfam" id="PF12833">
    <property type="entry name" value="HTH_18"/>
    <property type="match status" value="1"/>
</dbReference>
<dbReference type="PROSITE" id="PS01124">
    <property type="entry name" value="HTH_ARAC_FAMILY_2"/>
    <property type="match status" value="1"/>
</dbReference>
<proteinExistence type="predicted"/>
<dbReference type="eggNOG" id="COG4977">
    <property type="taxonomic scope" value="Bacteria"/>
</dbReference>
<dbReference type="GO" id="GO:0043565">
    <property type="term" value="F:sequence-specific DNA binding"/>
    <property type="evidence" value="ECO:0007669"/>
    <property type="project" value="InterPro"/>
</dbReference>
<dbReference type="SUPFAM" id="SSF52317">
    <property type="entry name" value="Class I glutamine amidotransferase-like"/>
    <property type="match status" value="1"/>
</dbReference>
<dbReference type="InterPro" id="IPR018060">
    <property type="entry name" value="HTH_AraC"/>
</dbReference>
<dbReference type="CDD" id="cd03137">
    <property type="entry name" value="GATase1_AraC_1"/>
    <property type="match status" value="1"/>
</dbReference>
<dbReference type="Gene3D" id="1.10.10.60">
    <property type="entry name" value="Homeodomain-like"/>
    <property type="match status" value="1"/>
</dbReference>
<evidence type="ECO:0000256" key="1">
    <source>
        <dbReference type="ARBA" id="ARBA00023015"/>
    </source>
</evidence>
<keyword evidence="2" id="KW-0804">Transcription</keyword>
<evidence type="ECO:0000259" key="3">
    <source>
        <dbReference type="PROSITE" id="PS01124"/>
    </source>
</evidence>
<accession>Q47H55</accession>
<sequence length="331" mass="35638">MPKRINVSNDNFPTICAMQKILLFVLYPNFQLLDVAGPVAAFEAANEQAPGSYQVRLCSQQGGLVASSSGIALPTQSFGATDTLAQAGGTLLTVGGHGINAASEDPVILEFLRTRAVQAERLASICSGAFLFAAAGLLDGKTVTTHWKRSNDFRRRFPGVQLEADRIYVNDGRVWSSAGITAGIDLALALIATDLGEQVARQVARQLVVYYRRPGGQSQYSALLELSGGRGRFAELLDYIRSHLDQPLSVEDLAARACMSPRHFARSFTAETGTSPARAVERLRVEAAASELENGGAVQTTARHCGFTNPETMRRAFLRLRGMPPSALRRG</sequence>